<feature type="compositionally biased region" description="Low complexity" evidence="1">
    <location>
        <begin position="1"/>
        <end position="12"/>
    </location>
</feature>
<evidence type="ECO:0000313" key="3">
    <source>
        <dbReference type="Proteomes" id="UP000015105"/>
    </source>
</evidence>
<evidence type="ECO:0000256" key="1">
    <source>
        <dbReference type="SAM" id="MobiDB-lite"/>
    </source>
</evidence>
<feature type="region of interest" description="Disordered" evidence="1">
    <location>
        <begin position="1"/>
        <end position="43"/>
    </location>
</feature>
<dbReference type="EnsemblPlants" id="AET3Gv20262400.33">
    <property type="protein sequence ID" value="AET3Gv20262400.33"/>
    <property type="gene ID" value="AET3Gv20262400"/>
</dbReference>
<proteinExistence type="predicted"/>
<name>A0A453E959_AEGTS</name>
<reference evidence="3" key="2">
    <citation type="journal article" date="2017" name="Nat. Plants">
        <title>The Aegilops tauschii genome reveals multiple impacts of transposons.</title>
        <authorList>
            <person name="Zhao G."/>
            <person name="Zou C."/>
            <person name="Li K."/>
            <person name="Wang K."/>
            <person name="Li T."/>
            <person name="Gao L."/>
            <person name="Zhang X."/>
            <person name="Wang H."/>
            <person name="Yang Z."/>
            <person name="Liu X."/>
            <person name="Jiang W."/>
            <person name="Mao L."/>
            <person name="Kong X."/>
            <person name="Jiao Y."/>
            <person name="Jia J."/>
        </authorList>
    </citation>
    <scope>NUCLEOTIDE SEQUENCE [LARGE SCALE GENOMIC DNA]</scope>
    <source>
        <strain evidence="3">cv. AL8/78</strain>
    </source>
</reference>
<keyword evidence="3" id="KW-1185">Reference proteome</keyword>
<reference evidence="2" key="4">
    <citation type="submission" date="2019-03" db="UniProtKB">
        <authorList>
            <consortium name="EnsemblPlants"/>
        </authorList>
    </citation>
    <scope>IDENTIFICATION</scope>
</reference>
<dbReference type="Proteomes" id="UP000015105">
    <property type="component" value="Chromosome 3D"/>
</dbReference>
<reference evidence="2" key="5">
    <citation type="journal article" date="2021" name="G3 (Bethesda)">
        <title>Aegilops tauschii genome assembly Aet v5.0 features greater sequence contiguity and improved annotation.</title>
        <authorList>
            <person name="Wang L."/>
            <person name="Zhu T."/>
            <person name="Rodriguez J.C."/>
            <person name="Deal K.R."/>
            <person name="Dubcovsky J."/>
            <person name="McGuire P.E."/>
            <person name="Lux T."/>
            <person name="Spannagl M."/>
            <person name="Mayer K.F.X."/>
            <person name="Baldrich P."/>
            <person name="Meyers B.C."/>
            <person name="Huo N."/>
            <person name="Gu Y.Q."/>
            <person name="Zhou H."/>
            <person name="Devos K.M."/>
            <person name="Bennetzen J.L."/>
            <person name="Unver T."/>
            <person name="Budak H."/>
            <person name="Gulick P.J."/>
            <person name="Galiba G."/>
            <person name="Kalapos B."/>
            <person name="Nelson D.R."/>
            <person name="Li P."/>
            <person name="You F.M."/>
            <person name="Luo M.C."/>
            <person name="Dvorak J."/>
        </authorList>
    </citation>
    <scope>NUCLEOTIDE SEQUENCE [LARGE SCALE GENOMIC DNA]</scope>
    <source>
        <strain evidence="2">cv. AL8/78</strain>
    </source>
</reference>
<dbReference type="AlphaFoldDB" id="A0A453E959"/>
<dbReference type="Gramene" id="AET3Gv20262400.33">
    <property type="protein sequence ID" value="AET3Gv20262400.33"/>
    <property type="gene ID" value="AET3Gv20262400"/>
</dbReference>
<evidence type="ECO:0000313" key="2">
    <source>
        <dbReference type="EnsemblPlants" id="AET3Gv20262400.33"/>
    </source>
</evidence>
<reference evidence="2" key="3">
    <citation type="journal article" date="2017" name="Nature">
        <title>Genome sequence of the progenitor of the wheat D genome Aegilops tauschii.</title>
        <authorList>
            <person name="Luo M.C."/>
            <person name="Gu Y.Q."/>
            <person name="Puiu D."/>
            <person name="Wang H."/>
            <person name="Twardziok S.O."/>
            <person name="Deal K.R."/>
            <person name="Huo N."/>
            <person name="Zhu T."/>
            <person name="Wang L."/>
            <person name="Wang Y."/>
            <person name="McGuire P.E."/>
            <person name="Liu S."/>
            <person name="Long H."/>
            <person name="Ramasamy R.K."/>
            <person name="Rodriguez J.C."/>
            <person name="Van S.L."/>
            <person name="Yuan L."/>
            <person name="Wang Z."/>
            <person name="Xia Z."/>
            <person name="Xiao L."/>
            <person name="Anderson O.D."/>
            <person name="Ouyang S."/>
            <person name="Liang Y."/>
            <person name="Zimin A.V."/>
            <person name="Pertea G."/>
            <person name="Qi P."/>
            <person name="Bennetzen J.L."/>
            <person name="Dai X."/>
            <person name="Dawson M.W."/>
            <person name="Muller H.G."/>
            <person name="Kugler K."/>
            <person name="Rivarola-Duarte L."/>
            <person name="Spannagl M."/>
            <person name="Mayer K.F.X."/>
            <person name="Lu F.H."/>
            <person name="Bevan M.W."/>
            <person name="Leroy P."/>
            <person name="Li P."/>
            <person name="You F.M."/>
            <person name="Sun Q."/>
            <person name="Liu Z."/>
            <person name="Lyons E."/>
            <person name="Wicker T."/>
            <person name="Salzberg S.L."/>
            <person name="Devos K.M."/>
            <person name="Dvorak J."/>
        </authorList>
    </citation>
    <scope>NUCLEOTIDE SEQUENCE [LARGE SCALE GENOMIC DNA]</scope>
    <source>
        <strain evidence="2">cv. AL8/78</strain>
    </source>
</reference>
<reference evidence="3" key="1">
    <citation type="journal article" date="2014" name="Science">
        <title>Ancient hybridizations among the ancestral genomes of bread wheat.</title>
        <authorList>
            <consortium name="International Wheat Genome Sequencing Consortium,"/>
            <person name="Marcussen T."/>
            <person name="Sandve S.R."/>
            <person name="Heier L."/>
            <person name="Spannagl M."/>
            <person name="Pfeifer M."/>
            <person name="Jakobsen K.S."/>
            <person name="Wulff B.B."/>
            <person name="Steuernagel B."/>
            <person name="Mayer K.F."/>
            <person name="Olsen O.A."/>
        </authorList>
    </citation>
    <scope>NUCLEOTIDE SEQUENCE [LARGE SCALE GENOMIC DNA]</scope>
    <source>
        <strain evidence="3">cv. AL8/78</strain>
    </source>
</reference>
<organism evidence="2 3">
    <name type="scientific">Aegilops tauschii subsp. strangulata</name>
    <name type="common">Goatgrass</name>
    <dbReference type="NCBI Taxonomy" id="200361"/>
    <lineage>
        <taxon>Eukaryota</taxon>
        <taxon>Viridiplantae</taxon>
        <taxon>Streptophyta</taxon>
        <taxon>Embryophyta</taxon>
        <taxon>Tracheophyta</taxon>
        <taxon>Spermatophyta</taxon>
        <taxon>Magnoliopsida</taxon>
        <taxon>Liliopsida</taxon>
        <taxon>Poales</taxon>
        <taxon>Poaceae</taxon>
        <taxon>BOP clade</taxon>
        <taxon>Pooideae</taxon>
        <taxon>Triticodae</taxon>
        <taxon>Triticeae</taxon>
        <taxon>Triticinae</taxon>
        <taxon>Aegilops</taxon>
    </lineage>
</organism>
<protein>
    <submittedName>
        <fullName evidence="2">Uncharacterized protein</fullName>
    </submittedName>
</protein>
<accession>A0A453E959</accession>
<sequence>GSPSRRASSHPRSSARDPQEEEEGRQGQGGLLQGREAGRRAHAAAAEGALLGARAAQHQVVG</sequence>